<gene>
    <name evidence="1" type="ORF">SAMN05661109_02803</name>
</gene>
<accession>A0A1H9WLJ7</accession>
<evidence type="ECO:0000313" key="1">
    <source>
        <dbReference type="EMBL" id="SES34792.1"/>
    </source>
</evidence>
<proteinExistence type="predicted"/>
<protein>
    <submittedName>
        <fullName evidence="1">Uncharacterized protein</fullName>
    </submittedName>
</protein>
<dbReference type="Proteomes" id="UP000198929">
    <property type="component" value="Unassembled WGS sequence"/>
</dbReference>
<organism evidence="1 2">
    <name type="scientific">Corynebacterium cystitidis DSM 20524</name>
    <dbReference type="NCBI Taxonomy" id="1121357"/>
    <lineage>
        <taxon>Bacteria</taxon>
        <taxon>Bacillati</taxon>
        <taxon>Actinomycetota</taxon>
        <taxon>Actinomycetes</taxon>
        <taxon>Mycobacteriales</taxon>
        <taxon>Corynebacteriaceae</taxon>
        <taxon>Corynebacterium</taxon>
    </lineage>
</organism>
<dbReference type="EMBL" id="FOGQ01000026">
    <property type="protein sequence ID" value="SES34792.1"/>
    <property type="molecule type" value="Genomic_DNA"/>
</dbReference>
<evidence type="ECO:0000313" key="2">
    <source>
        <dbReference type="Proteomes" id="UP000198929"/>
    </source>
</evidence>
<dbReference type="AlphaFoldDB" id="A0A1H9WLJ7"/>
<name>A0A1H9WLJ7_9CORY</name>
<keyword evidence="2" id="KW-1185">Reference proteome</keyword>
<sequence length="85" mass="9049">MALFASFIGAGLQNSSKVHEGILGRISGGTQGFHCLCAPACFRERCFDQVVFEEVKVGINGTADLGVGRRSRVALRPGWAIPSLL</sequence>
<reference evidence="2" key="1">
    <citation type="submission" date="2016-10" db="EMBL/GenBank/DDBJ databases">
        <authorList>
            <person name="Varghese N."/>
            <person name="Submissions S."/>
        </authorList>
    </citation>
    <scope>NUCLEOTIDE SEQUENCE [LARGE SCALE GENOMIC DNA]</scope>
    <source>
        <strain evidence="2">DSM 20524</strain>
    </source>
</reference>